<feature type="signal peptide" evidence="1">
    <location>
        <begin position="1"/>
        <end position="31"/>
    </location>
</feature>
<gene>
    <name evidence="2" type="primary">msmE</name>
    <name evidence="2" type="ORF">PSET11_01177</name>
</gene>
<sequence>MLAIHTARQPRPSRRSFLLGAGALGAVGALAGCAPASGSSSAPTEITFYVSKPEVISYFDGVIDQFHRSQDRVRVVRDSTSNMSANFVRNQPPDLGCWNYNFAVAAFVKHGALSDLSDTAEAQSINPALWPLLQQTADYPGRTSAIPYSVTAASVIYNQDIFAQQGLSVPTTWSELVAVCQALRAAGITPFYNTIKDSWTVAQGLFDYSVGGMLDVPQFFSTLNGEGASVEPGSAASFEVNFKDPMGRVAELAAFANKDAASRGYADGNLAFAQGKSAMYLQGPWALNEIAKTSPTMKLGTFPLPVTENPADLKVRVNVDLALWIPQVSKKKDAAREFLSFLMRPEINDKYNADNNGFGVRKDAPPAVNPALAGMQKYYDDAAFYLGASQLIPAAIPVASYAQSIALGAAPEAPLQTLDADWARLALRNV</sequence>
<dbReference type="PANTHER" id="PTHR43649">
    <property type="entry name" value="ARABINOSE-BINDING PROTEIN-RELATED"/>
    <property type="match status" value="1"/>
</dbReference>
<reference evidence="2 3" key="1">
    <citation type="submission" date="2018-11" db="EMBL/GenBank/DDBJ databases">
        <authorList>
            <person name="Criscuolo A."/>
        </authorList>
    </citation>
    <scope>NUCLEOTIDE SEQUENCE [LARGE SCALE GENOMIC DNA]</scope>
    <source>
        <strain evidence="2">AT11b</strain>
    </source>
</reference>
<dbReference type="OrthoDB" id="8478044at2"/>
<dbReference type="Gene3D" id="3.40.190.10">
    <property type="entry name" value="Periplasmic binding protein-like II"/>
    <property type="match status" value="2"/>
</dbReference>
<proteinExistence type="predicted"/>
<evidence type="ECO:0000256" key="1">
    <source>
        <dbReference type="SAM" id="SignalP"/>
    </source>
</evidence>
<dbReference type="InterPro" id="IPR006311">
    <property type="entry name" value="TAT_signal"/>
</dbReference>
<dbReference type="AlphaFoldDB" id="A0A3P5WPZ3"/>
<dbReference type="InterPro" id="IPR006059">
    <property type="entry name" value="SBP"/>
</dbReference>
<evidence type="ECO:0000313" key="3">
    <source>
        <dbReference type="Proteomes" id="UP000280861"/>
    </source>
</evidence>
<dbReference type="PROSITE" id="PS51318">
    <property type="entry name" value="TAT"/>
    <property type="match status" value="1"/>
</dbReference>
<evidence type="ECO:0000313" key="2">
    <source>
        <dbReference type="EMBL" id="VDC23675.1"/>
    </source>
</evidence>
<dbReference type="RefSeq" id="WP_124091152.1">
    <property type="nucleotide sequence ID" value="NZ_CBCRYA010000003.1"/>
</dbReference>
<keyword evidence="3" id="KW-1185">Reference proteome</keyword>
<dbReference type="EMBL" id="UXAU01000019">
    <property type="protein sequence ID" value="VDC23675.1"/>
    <property type="molecule type" value="Genomic_DNA"/>
</dbReference>
<dbReference type="InterPro" id="IPR050490">
    <property type="entry name" value="Bact_solute-bd_prot1"/>
</dbReference>
<feature type="chain" id="PRO_5039225224" evidence="1">
    <location>
        <begin position="32"/>
        <end position="430"/>
    </location>
</feature>
<organism evidence="2 3">
    <name type="scientific">Arthrobacter ulcerisalmonis</name>
    <dbReference type="NCBI Taxonomy" id="2483813"/>
    <lineage>
        <taxon>Bacteria</taxon>
        <taxon>Bacillati</taxon>
        <taxon>Actinomycetota</taxon>
        <taxon>Actinomycetes</taxon>
        <taxon>Micrococcales</taxon>
        <taxon>Micrococcaceae</taxon>
        <taxon>Arthrobacter</taxon>
    </lineage>
</organism>
<accession>A0A3P5WPZ3</accession>
<dbReference type="Pfam" id="PF01547">
    <property type="entry name" value="SBP_bac_1"/>
    <property type="match status" value="1"/>
</dbReference>
<dbReference type="SUPFAM" id="SSF53850">
    <property type="entry name" value="Periplasmic binding protein-like II"/>
    <property type="match status" value="1"/>
</dbReference>
<name>A0A3P5WPZ3_9MICC</name>
<dbReference type="Proteomes" id="UP000280861">
    <property type="component" value="Unassembled WGS sequence"/>
</dbReference>
<keyword evidence="1" id="KW-0732">Signal</keyword>
<protein>
    <submittedName>
        <fullName evidence="2">Multiple sugar-binding protein</fullName>
    </submittedName>
</protein>